<keyword evidence="2" id="KW-1003">Cell membrane</keyword>
<dbReference type="PANTHER" id="PTHR35851:SF1">
    <property type="entry name" value="CELL DIVISION PROTEIN FTSQ"/>
    <property type="match status" value="1"/>
</dbReference>
<dbReference type="GO" id="GO:0016020">
    <property type="term" value="C:membrane"/>
    <property type="evidence" value="ECO:0007669"/>
    <property type="project" value="UniProtKB-SubCell"/>
</dbReference>
<evidence type="ECO:0000313" key="12">
    <source>
        <dbReference type="Proteomes" id="UP001239782"/>
    </source>
</evidence>
<dbReference type="InterPro" id="IPR045335">
    <property type="entry name" value="FtsQ_C_sf"/>
</dbReference>
<feature type="transmembrane region" description="Helical" evidence="9">
    <location>
        <begin position="26"/>
        <end position="46"/>
    </location>
</feature>
<dbReference type="InterPro" id="IPR005548">
    <property type="entry name" value="Cell_div_FtsQ/DivIB_C"/>
</dbReference>
<accession>A0AA51RVR8</accession>
<protein>
    <submittedName>
        <fullName evidence="11">Cell division protein FtsQ/DivIB</fullName>
    </submittedName>
</protein>
<gene>
    <name evidence="11" type="ORF">Q9312_07085</name>
</gene>
<evidence type="ECO:0000256" key="8">
    <source>
        <dbReference type="ARBA" id="ARBA00023306"/>
    </source>
</evidence>
<name>A0AA51RVR8_9GAMM</name>
<dbReference type="InterPro" id="IPR034746">
    <property type="entry name" value="POTRA"/>
</dbReference>
<keyword evidence="7 9" id="KW-0472">Membrane</keyword>
<keyword evidence="8" id="KW-0131">Cell cycle</keyword>
<evidence type="ECO:0000256" key="5">
    <source>
        <dbReference type="ARBA" id="ARBA00022692"/>
    </source>
</evidence>
<evidence type="ECO:0000256" key="3">
    <source>
        <dbReference type="ARBA" id="ARBA00022519"/>
    </source>
</evidence>
<dbReference type="RefSeq" id="WP_309203891.1">
    <property type="nucleotide sequence ID" value="NZ_CP133548.1"/>
</dbReference>
<evidence type="ECO:0000256" key="7">
    <source>
        <dbReference type="ARBA" id="ARBA00023136"/>
    </source>
</evidence>
<evidence type="ECO:0000313" key="11">
    <source>
        <dbReference type="EMBL" id="WMS88671.1"/>
    </source>
</evidence>
<dbReference type="Gene3D" id="3.10.20.310">
    <property type="entry name" value="membrane protein fhac"/>
    <property type="match status" value="1"/>
</dbReference>
<dbReference type="AlphaFoldDB" id="A0AA51RVR8"/>
<dbReference type="PANTHER" id="PTHR35851">
    <property type="entry name" value="CELL DIVISION PROTEIN FTSQ"/>
    <property type="match status" value="1"/>
</dbReference>
<feature type="domain" description="POTRA" evidence="10">
    <location>
        <begin position="73"/>
        <end position="142"/>
    </location>
</feature>
<evidence type="ECO:0000259" key="10">
    <source>
        <dbReference type="PROSITE" id="PS51779"/>
    </source>
</evidence>
<keyword evidence="4 11" id="KW-0132">Cell division</keyword>
<evidence type="ECO:0000256" key="6">
    <source>
        <dbReference type="ARBA" id="ARBA00022989"/>
    </source>
</evidence>
<dbReference type="GO" id="GO:0090529">
    <property type="term" value="P:cell septum assembly"/>
    <property type="evidence" value="ECO:0007669"/>
    <property type="project" value="InterPro"/>
</dbReference>
<evidence type="ECO:0000256" key="9">
    <source>
        <dbReference type="SAM" id="Phobius"/>
    </source>
</evidence>
<dbReference type="PROSITE" id="PS51779">
    <property type="entry name" value="POTRA"/>
    <property type="match status" value="1"/>
</dbReference>
<dbReference type="InterPro" id="IPR013685">
    <property type="entry name" value="POTRA_FtsQ_type"/>
</dbReference>
<sequence>MTRNKRRMATVKEQESKNWGKVIKRTSLVVVLLALIGSGFWVAPILTEMVQRKDVTKPEENSVVAVNPQKEDSSSWRIEIVGASDFVEQVDLEYFVKQRIASSFFSLDVEEASSIIEEYPWVKSAQARKVWPNRLQVTLQEHQPWLNLNNENIISHEGILFSPSNIEEFTKLPLLKGRYGKIEDLLSMYHFFSEQMPDNDYRIVELEYSAISGWQMRLENKINLYLGNKELSERLERFLAVIDAIDDKRRVNIKYLDMRYQTGVAVGWKAVEKQDAQLAYQ</sequence>
<dbReference type="Pfam" id="PF03799">
    <property type="entry name" value="FtsQ_DivIB_C"/>
    <property type="match status" value="1"/>
</dbReference>
<reference evidence="11 12" key="1">
    <citation type="submission" date="2023-08" db="EMBL/GenBank/DDBJ databases">
        <title>Pleionea litopenaei sp. nov., isolated from stomach of juvenile Litopenaeus vannamei.</title>
        <authorList>
            <person name="Rho A.M."/>
            <person name="Hwang C.Y."/>
        </authorList>
    </citation>
    <scope>NUCLEOTIDE SEQUENCE [LARGE SCALE GENOMIC DNA]</scope>
    <source>
        <strain evidence="11 12">HL-JVS1</strain>
    </source>
</reference>
<comment type="subcellular location">
    <subcellularLocation>
        <location evidence="1">Membrane</location>
    </subcellularLocation>
</comment>
<keyword evidence="6 9" id="KW-1133">Transmembrane helix</keyword>
<dbReference type="InterPro" id="IPR026579">
    <property type="entry name" value="FtsQ"/>
</dbReference>
<proteinExistence type="predicted"/>
<dbReference type="Gene3D" id="3.40.50.11690">
    <property type="entry name" value="Cell division protein FtsQ/DivIB"/>
    <property type="match status" value="1"/>
</dbReference>
<dbReference type="EMBL" id="CP133548">
    <property type="protein sequence ID" value="WMS88671.1"/>
    <property type="molecule type" value="Genomic_DNA"/>
</dbReference>
<dbReference type="Pfam" id="PF08478">
    <property type="entry name" value="POTRA_1"/>
    <property type="match status" value="1"/>
</dbReference>
<evidence type="ECO:0000256" key="1">
    <source>
        <dbReference type="ARBA" id="ARBA00004370"/>
    </source>
</evidence>
<keyword evidence="3" id="KW-0997">Cell inner membrane</keyword>
<dbReference type="Proteomes" id="UP001239782">
    <property type="component" value="Chromosome"/>
</dbReference>
<organism evidence="11 12">
    <name type="scientific">Pleionea litopenaei</name>
    <dbReference type="NCBI Taxonomy" id="3070815"/>
    <lineage>
        <taxon>Bacteria</taxon>
        <taxon>Pseudomonadati</taxon>
        <taxon>Pseudomonadota</taxon>
        <taxon>Gammaproteobacteria</taxon>
        <taxon>Oceanospirillales</taxon>
        <taxon>Pleioneaceae</taxon>
        <taxon>Pleionea</taxon>
    </lineage>
</organism>
<keyword evidence="12" id="KW-1185">Reference proteome</keyword>
<dbReference type="KEGG" id="plei:Q9312_07085"/>
<keyword evidence="5 9" id="KW-0812">Transmembrane</keyword>
<evidence type="ECO:0000256" key="4">
    <source>
        <dbReference type="ARBA" id="ARBA00022618"/>
    </source>
</evidence>
<evidence type="ECO:0000256" key="2">
    <source>
        <dbReference type="ARBA" id="ARBA00022475"/>
    </source>
</evidence>